<dbReference type="Pfam" id="PF00023">
    <property type="entry name" value="Ank"/>
    <property type="match status" value="1"/>
</dbReference>
<dbReference type="GO" id="GO:0005886">
    <property type="term" value="C:plasma membrane"/>
    <property type="evidence" value="ECO:0007669"/>
    <property type="project" value="TreeGrafter"/>
</dbReference>
<evidence type="ECO:0000256" key="4">
    <source>
        <dbReference type="SAM" id="MobiDB-lite"/>
    </source>
</evidence>
<dbReference type="PANTHER" id="PTHR24186:SF50">
    <property type="entry name" value="ANKYRIN REPEAT-CONTAINING PROTEIN ITN1-LIKE ISOFORM X1"/>
    <property type="match status" value="1"/>
</dbReference>
<dbReference type="Gene3D" id="1.25.40.20">
    <property type="entry name" value="Ankyrin repeat-containing domain"/>
    <property type="match status" value="2"/>
</dbReference>
<evidence type="ECO:0000313" key="6">
    <source>
        <dbReference type="Proteomes" id="UP001054902"/>
    </source>
</evidence>
<keyword evidence="6" id="KW-1185">Reference proteome</keyword>
<accession>A0AAD3H3X6</accession>
<dbReference type="PROSITE" id="PS50297">
    <property type="entry name" value="ANK_REP_REGION"/>
    <property type="match status" value="1"/>
</dbReference>
<proteinExistence type="predicted"/>
<dbReference type="AlphaFoldDB" id="A0AAD3H3X6"/>
<evidence type="ECO:0000256" key="2">
    <source>
        <dbReference type="ARBA" id="ARBA00023043"/>
    </source>
</evidence>
<name>A0AAD3H3X6_9STRA</name>
<keyword evidence="2 3" id="KW-0040">ANK repeat</keyword>
<feature type="region of interest" description="Disordered" evidence="4">
    <location>
        <begin position="57"/>
        <end position="195"/>
    </location>
</feature>
<evidence type="ECO:0000313" key="5">
    <source>
        <dbReference type="EMBL" id="GFH49411.1"/>
    </source>
</evidence>
<feature type="compositionally biased region" description="Basic and acidic residues" evidence="4">
    <location>
        <begin position="1"/>
        <end position="17"/>
    </location>
</feature>
<dbReference type="EMBL" id="BLLK01000038">
    <property type="protein sequence ID" value="GFH49411.1"/>
    <property type="molecule type" value="Genomic_DNA"/>
</dbReference>
<dbReference type="Proteomes" id="UP001054902">
    <property type="component" value="Unassembled WGS sequence"/>
</dbReference>
<sequence>MIVEGIDKVKEQEEKVADQTPQTHKIHRKGIINTFERDYKLLDNAHHLKKGDNLSLARRRSMSRTRSASRTRETIGSTSVARNKAAAVSQPTMGDFVKRHRSISRSRAETRDESGQTQRRGRSSSRVRSAMKGVRNVLRGRSSSKNRLPPSGNAAPRGRSMSRRRDAKEKSNPPLPPSSNAPKLPPKLPSKPKRVNTIDALKTHDVMRLDESNTVMHSACLLHHSEEDILERLEEDPSLAFEVNRVKELPLHYAAMDKQGVSSNVLKKLLEINPDGVKTANIQESLPIHLACMVGAPSLAVIKTFLKMYPKSVMMKSEFPLLFEKDMLAHTQDGENSYDSDDDSDILAYKQQQPVAQSGIARFFACGAPTQAELELISESQARKHDLEKNYSEDSFDGPDIETGFTPLHLAVMNNAHPLIVEVILKTNAECLDVKTSKGRTPMDCANYLVNQHILYGDDNDDGPIKNTFAAVELMEEALNNAEKE</sequence>
<feature type="compositionally biased region" description="Basic residues" evidence="4">
    <location>
        <begin position="57"/>
        <end position="69"/>
    </location>
</feature>
<organism evidence="5 6">
    <name type="scientific">Chaetoceros tenuissimus</name>
    <dbReference type="NCBI Taxonomy" id="426638"/>
    <lineage>
        <taxon>Eukaryota</taxon>
        <taxon>Sar</taxon>
        <taxon>Stramenopiles</taxon>
        <taxon>Ochrophyta</taxon>
        <taxon>Bacillariophyta</taxon>
        <taxon>Coscinodiscophyceae</taxon>
        <taxon>Chaetocerotophycidae</taxon>
        <taxon>Chaetocerotales</taxon>
        <taxon>Chaetocerotaceae</taxon>
        <taxon>Chaetoceros</taxon>
    </lineage>
</organism>
<feature type="compositionally biased region" description="Pro residues" evidence="4">
    <location>
        <begin position="173"/>
        <end position="189"/>
    </location>
</feature>
<comment type="caution">
    <text evidence="5">The sequence shown here is derived from an EMBL/GenBank/DDBJ whole genome shotgun (WGS) entry which is preliminary data.</text>
</comment>
<feature type="region of interest" description="Disordered" evidence="4">
    <location>
        <begin position="1"/>
        <end position="24"/>
    </location>
</feature>
<keyword evidence="1" id="KW-0677">Repeat</keyword>
<gene>
    <name evidence="5" type="ORF">CTEN210_05887</name>
</gene>
<dbReference type="InterPro" id="IPR002110">
    <property type="entry name" value="Ankyrin_rpt"/>
</dbReference>
<feature type="repeat" description="ANK" evidence="3">
    <location>
        <begin position="403"/>
        <end position="430"/>
    </location>
</feature>
<protein>
    <submittedName>
        <fullName evidence="5">Uncharacterized protein</fullName>
    </submittedName>
</protein>
<dbReference type="PROSITE" id="PS50088">
    <property type="entry name" value="ANK_REPEAT"/>
    <property type="match status" value="1"/>
</dbReference>
<evidence type="ECO:0000256" key="1">
    <source>
        <dbReference type="ARBA" id="ARBA00022737"/>
    </source>
</evidence>
<dbReference type="InterPro" id="IPR036770">
    <property type="entry name" value="Ankyrin_rpt-contain_sf"/>
</dbReference>
<dbReference type="SMART" id="SM00248">
    <property type="entry name" value="ANK"/>
    <property type="match status" value="3"/>
</dbReference>
<dbReference type="SUPFAM" id="SSF48403">
    <property type="entry name" value="Ankyrin repeat"/>
    <property type="match status" value="1"/>
</dbReference>
<evidence type="ECO:0000256" key="3">
    <source>
        <dbReference type="PROSITE-ProRule" id="PRU00023"/>
    </source>
</evidence>
<dbReference type="PANTHER" id="PTHR24186">
    <property type="entry name" value="PROTEIN PHOSPHATASE 1 REGULATORY SUBUNIT"/>
    <property type="match status" value="1"/>
</dbReference>
<reference evidence="5 6" key="1">
    <citation type="journal article" date="2021" name="Sci. Rep.">
        <title>The genome of the diatom Chaetoceros tenuissimus carries an ancient integrated fragment of an extant virus.</title>
        <authorList>
            <person name="Hongo Y."/>
            <person name="Kimura K."/>
            <person name="Takaki Y."/>
            <person name="Yoshida Y."/>
            <person name="Baba S."/>
            <person name="Kobayashi G."/>
            <person name="Nagasaki K."/>
            <person name="Hano T."/>
            <person name="Tomaru Y."/>
        </authorList>
    </citation>
    <scope>NUCLEOTIDE SEQUENCE [LARGE SCALE GENOMIC DNA]</scope>
    <source>
        <strain evidence="5 6">NIES-3715</strain>
    </source>
</reference>